<dbReference type="PANTHER" id="PTHR30386:SF28">
    <property type="entry name" value="EXPORTED PROTEIN"/>
    <property type="match status" value="1"/>
</dbReference>
<dbReference type="InterPro" id="IPR058982">
    <property type="entry name" value="Beta-barrel_AprE"/>
</dbReference>
<dbReference type="InterPro" id="IPR011053">
    <property type="entry name" value="Single_hybrid_motif"/>
</dbReference>
<keyword evidence="2" id="KW-0472">Membrane</keyword>
<dbReference type="SUPFAM" id="SSF51230">
    <property type="entry name" value="Single hybrid motif"/>
    <property type="match status" value="1"/>
</dbReference>
<keyword evidence="2" id="KW-1133">Transmembrane helix</keyword>
<dbReference type="InterPro" id="IPR050739">
    <property type="entry name" value="MFP"/>
</dbReference>
<dbReference type="Proteomes" id="UP000076587">
    <property type="component" value="Unassembled WGS sequence"/>
</dbReference>
<dbReference type="Gene3D" id="2.40.50.100">
    <property type="match status" value="1"/>
</dbReference>
<evidence type="ECO:0000313" key="4">
    <source>
        <dbReference type="EMBL" id="KZN44327.1"/>
    </source>
</evidence>
<dbReference type="AlphaFoldDB" id="A0A166ZHP6"/>
<dbReference type="PATRIC" id="fig|1365253.3.peg.4130"/>
<proteinExistence type="predicted"/>
<dbReference type="PANTHER" id="PTHR30386">
    <property type="entry name" value="MEMBRANE FUSION SUBUNIT OF EMRAB-TOLC MULTIDRUG EFFLUX PUMP"/>
    <property type="match status" value="1"/>
</dbReference>
<feature type="domain" description="AprE-like beta-barrel" evidence="3">
    <location>
        <begin position="305"/>
        <end position="399"/>
    </location>
</feature>
<organism evidence="4 5">
    <name type="scientific">Pseudoalteromonas luteoviolacea NCIMB 1942</name>
    <dbReference type="NCBI Taxonomy" id="1365253"/>
    <lineage>
        <taxon>Bacteria</taxon>
        <taxon>Pseudomonadati</taxon>
        <taxon>Pseudomonadota</taxon>
        <taxon>Gammaproteobacteria</taxon>
        <taxon>Alteromonadales</taxon>
        <taxon>Pseudoalteromonadaceae</taxon>
        <taxon>Pseudoalteromonas</taxon>
    </lineage>
</organism>
<feature type="coiled-coil region" evidence="1">
    <location>
        <begin position="122"/>
        <end position="174"/>
    </location>
</feature>
<evidence type="ECO:0000256" key="1">
    <source>
        <dbReference type="SAM" id="Coils"/>
    </source>
</evidence>
<protein>
    <recommendedName>
        <fullName evidence="3">AprE-like beta-barrel domain-containing protein</fullName>
    </recommendedName>
</protein>
<comment type="caution">
    <text evidence="4">The sequence shown here is derived from an EMBL/GenBank/DDBJ whole genome shotgun (WGS) entry which is preliminary data.</text>
</comment>
<sequence>MEKKLKASELFRKEAVETNLNRLEGKVVLIKSPSYNMIIAFLVLFFTVVIFFVANSKFSNYETVKGSLVSDQSILKVYPPSSAIIEKSHVEEGQAVEKGQLLFDLRADFLQIEGNASVDLEIKEVNHQIQNLIESKEQLVKKLSLQEEIISQKITNIDSKTQSLKEKRKILEERIIIVKRIFEDKKTLLHDGGISKLDIDASESDYLKLQETLLDQTNTLADLSGQRQALVNDAQSLPIEQASALIELDNNISKLQLQLLSLTRNTEYKVEALNAGIITNIIAREGERVSANYPLFSIAPNNTVLIADLYIPTRAIGFVEQGQGVRLRFEAFPAQLYGDIEGEIFEVSRMLIQPSEWPNPVGLNMPVYRARAKLHAQEIHANGKVLQLQNGLLLDAYIILEEQSFLEYILSPILEIKNKMQ</sequence>
<keyword evidence="1" id="KW-0175">Coiled coil</keyword>
<gene>
    <name evidence="4" type="ORF">N482_16930</name>
</gene>
<evidence type="ECO:0000259" key="3">
    <source>
        <dbReference type="Pfam" id="PF26002"/>
    </source>
</evidence>
<name>A0A166ZHP6_9GAMM</name>
<dbReference type="EMBL" id="AUXT01000195">
    <property type="protein sequence ID" value="KZN44327.1"/>
    <property type="molecule type" value="Genomic_DNA"/>
</dbReference>
<dbReference type="RefSeq" id="WP_081228079.1">
    <property type="nucleotide sequence ID" value="NZ_AUXT01000195.1"/>
</dbReference>
<dbReference type="PRINTS" id="PR01490">
    <property type="entry name" value="RTXTOXIND"/>
</dbReference>
<reference evidence="4 5" key="1">
    <citation type="submission" date="2013-07" db="EMBL/GenBank/DDBJ databases">
        <title>Comparative Genomic and Metabolomic Analysis of Twelve Strains of Pseudoalteromonas luteoviolacea.</title>
        <authorList>
            <person name="Vynne N.G."/>
            <person name="Mansson M."/>
            <person name="Gram L."/>
        </authorList>
    </citation>
    <scope>NUCLEOTIDE SEQUENCE [LARGE SCALE GENOMIC DNA]</scope>
    <source>
        <strain evidence="4 5">NCIMB 1942</strain>
    </source>
</reference>
<evidence type="ECO:0000313" key="5">
    <source>
        <dbReference type="Proteomes" id="UP000076587"/>
    </source>
</evidence>
<accession>A0A166ZHP6</accession>
<evidence type="ECO:0000256" key="2">
    <source>
        <dbReference type="SAM" id="Phobius"/>
    </source>
</evidence>
<dbReference type="Pfam" id="PF26002">
    <property type="entry name" value="Beta-barrel_AprE"/>
    <property type="match status" value="1"/>
</dbReference>
<dbReference type="OrthoDB" id="9775513at2"/>
<feature type="transmembrane region" description="Helical" evidence="2">
    <location>
        <begin position="35"/>
        <end position="54"/>
    </location>
</feature>
<keyword evidence="2" id="KW-0812">Transmembrane</keyword>